<proteinExistence type="predicted"/>
<evidence type="ECO:0000313" key="1">
    <source>
        <dbReference type="EMBL" id="KKL78757.1"/>
    </source>
</evidence>
<feature type="non-terminal residue" evidence="1">
    <location>
        <position position="1"/>
    </location>
</feature>
<accession>A0A0F9HUH6</accession>
<reference evidence="1" key="1">
    <citation type="journal article" date="2015" name="Nature">
        <title>Complex archaea that bridge the gap between prokaryotes and eukaryotes.</title>
        <authorList>
            <person name="Spang A."/>
            <person name="Saw J.H."/>
            <person name="Jorgensen S.L."/>
            <person name="Zaremba-Niedzwiedzka K."/>
            <person name="Martijn J."/>
            <person name="Lind A.E."/>
            <person name="van Eijk R."/>
            <person name="Schleper C."/>
            <person name="Guy L."/>
            <person name="Ettema T.J."/>
        </authorList>
    </citation>
    <scope>NUCLEOTIDE SEQUENCE</scope>
</reference>
<dbReference type="AlphaFoldDB" id="A0A0F9HUH6"/>
<comment type="caution">
    <text evidence="1">The sequence shown here is derived from an EMBL/GenBank/DDBJ whole genome shotgun (WGS) entry which is preliminary data.</text>
</comment>
<sequence length="95" mass="10522">VSQMIHLCTKLVNHLNLISQTNEMEAQGALGTLEGTIEAQLTPPPDLNSLFHSWSLQGTDVCYDVGAITIIRQDEDDTFKGQLIDDFMGVTFQLQ</sequence>
<gene>
    <name evidence="1" type="ORF">LCGC14_2021610</name>
</gene>
<name>A0A0F9HUH6_9ZZZZ</name>
<dbReference type="EMBL" id="LAZR01023359">
    <property type="protein sequence ID" value="KKL78757.1"/>
    <property type="molecule type" value="Genomic_DNA"/>
</dbReference>
<protein>
    <submittedName>
        <fullName evidence="1">Uncharacterized protein</fullName>
    </submittedName>
</protein>
<organism evidence="1">
    <name type="scientific">marine sediment metagenome</name>
    <dbReference type="NCBI Taxonomy" id="412755"/>
    <lineage>
        <taxon>unclassified sequences</taxon>
        <taxon>metagenomes</taxon>
        <taxon>ecological metagenomes</taxon>
    </lineage>
</organism>